<dbReference type="Proteomes" id="UP000234323">
    <property type="component" value="Unassembled WGS sequence"/>
</dbReference>
<reference evidence="2 3" key="1">
    <citation type="submission" date="2015-10" db="EMBL/GenBank/DDBJ databases">
        <title>Genome analyses suggest a sexual origin of heterokaryosis in a supposedly ancient asexual fungus.</title>
        <authorList>
            <person name="Ropars J."/>
            <person name="Sedzielewska K."/>
            <person name="Noel J."/>
            <person name="Charron P."/>
            <person name="Farinelli L."/>
            <person name="Marton T."/>
            <person name="Kruger M."/>
            <person name="Pelin A."/>
            <person name="Brachmann A."/>
            <person name="Corradi N."/>
        </authorList>
    </citation>
    <scope>NUCLEOTIDE SEQUENCE [LARGE SCALE GENOMIC DNA]</scope>
    <source>
        <strain evidence="2 3">A4</strain>
    </source>
</reference>
<accession>A0A2I1HE93</accession>
<name>A0A2I1HE93_9GLOM</name>
<evidence type="ECO:0008006" key="4">
    <source>
        <dbReference type="Google" id="ProtNLM"/>
    </source>
</evidence>
<dbReference type="InterPro" id="IPR036691">
    <property type="entry name" value="Endo/exonu/phosph_ase_sf"/>
</dbReference>
<feature type="compositionally biased region" description="Polar residues" evidence="1">
    <location>
        <begin position="70"/>
        <end position="79"/>
    </location>
</feature>
<feature type="region of interest" description="Disordered" evidence="1">
    <location>
        <begin position="26"/>
        <end position="91"/>
    </location>
</feature>
<feature type="compositionally biased region" description="Polar residues" evidence="1">
    <location>
        <begin position="28"/>
        <end position="53"/>
    </location>
</feature>
<dbReference type="AlphaFoldDB" id="A0A2I1HE93"/>
<organism evidence="2 3">
    <name type="scientific">Rhizophagus irregularis</name>
    <dbReference type="NCBI Taxonomy" id="588596"/>
    <lineage>
        <taxon>Eukaryota</taxon>
        <taxon>Fungi</taxon>
        <taxon>Fungi incertae sedis</taxon>
        <taxon>Mucoromycota</taxon>
        <taxon>Glomeromycotina</taxon>
        <taxon>Glomeromycetes</taxon>
        <taxon>Glomerales</taxon>
        <taxon>Glomeraceae</taxon>
        <taxon>Rhizophagus</taxon>
    </lineage>
</organism>
<evidence type="ECO:0000256" key="1">
    <source>
        <dbReference type="SAM" id="MobiDB-lite"/>
    </source>
</evidence>
<sequence>MNFFSQETLDAAIELTVSFRNRGLTWHSPDQTGSNNSAQQPKTRPPASVSSSKPVEFFDQRKQPIGRPVISSTDQSKPTITPEELENTVFPDNNPSSTYEHFDAYQENQAQRQKPDEIYNWDDADKVPTQVHKLLSHDGPANVLSSRHIPFPTSDVLQPRRLQNVTQPIDFNKELNDLTSTQQLIHGQLGSILTKLDGTAFDQDPIPADGSDCINSSSHLPISFPFHISPSSYSNDLTSSNILWLGSLNVRSLVSSTKQLNLFSLLISHALHGIILTETNLCSPTHRYICNPYISSFNYQSWFTHSPIANRHSGVGIILHSSLAMYIIKKKFYSDRLISLTLQLPGKQNVLLIGGYIPPVSSANRTIIADCHSTLVSWIRSAQSS</sequence>
<gene>
    <name evidence="2" type="ORF">RhiirA4_478089</name>
</gene>
<evidence type="ECO:0000313" key="3">
    <source>
        <dbReference type="Proteomes" id="UP000234323"/>
    </source>
</evidence>
<dbReference type="VEuPathDB" id="FungiDB:RhiirA1_468711"/>
<proteinExistence type="predicted"/>
<dbReference type="EMBL" id="LLXI01002461">
    <property type="protein sequence ID" value="PKY57189.1"/>
    <property type="molecule type" value="Genomic_DNA"/>
</dbReference>
<dbReference type="VEuPathDB" id="FungiDB:RhiirFUN_017353"/>
<dbReference type="SUPFAM" id="SSF56219">
    <property type="entry name" value="DNase I-like"/>
    <property type="match status" value="1"/>
</dbReference>
<comment type="caution">
    <text evidence="2">The sequence shown here is derived from an EMBL/GenBank/DDBJ whole genome shotgun (WGS) entry which is preliminary data.</text>
</comment>
<dbReference type="Gene3D" id="3.60.10.10">
    <property type="entry name" value="Endonuclease/exonuclease/phosphatase"/>
    <property type="match status" value="1"/>
</dbReference>
<keyword evidence="3" id="KW-1185">Reference proteome</keyword>
<protein>
    <recommendedName>
        <fullName evidence="4">Endonuclease/exonuclease/phosphatase domain-containing protein</fullName>
    </recommendedName>
</protein>
<evidence type="ECO:0000313" key="2">
    <source>
        <dbReference type="EMBL" id="PKY57189.1"/>
    </source>
</evidence>